<reference evidence="2" key="1">
    <citation type="submission" date="2020-01" db="EMBL/GenBank/DDBJ databases">
        <authorList>
            <consortium name="DOE Joint Genome Institute"/>
            <person name="Haridas S."/>
            <person name="Albert R."/>
            <person name="Binder M."/>
            <person name="Bloem J."/>
            <person name="Labutti K."/>
            <person name="Salamov A."/>
            <person name="Andreopoulos B."/>
            <person name="Baker S.E."/>
            <person name="Barry K."/>
            <person name="Bills G."/>
            <person name="Bluhm B.H."/>
            <person name="Cannon C."/>
            <person name="Castanera R."/>
            <person name="Culley D.E."/>
            <person name="Daum C."/>
            <person name="Ezra D."/>
            <person name="Gonzalez J.B."/>
            <person name="Henrissat B."/>
            <person name="Kuo A."/>
            <person name="Liang C."/>
            <person name="Lipzen A."/>
            <person name="Lutzoni F."/>
            <person name="Magnuson J."/>
            <person name="Mondo S."/>
            <person name="Nolan M."/>
            <person name="Ohm R."/>
            <person name="Pangilinan J."/>
            <person name="Park H.-J."/>
            <person name="Ramirez L."/>
            <person name="Alfaro M."/>
            <person name="Sun H."/>
            <person name="Tritt A."/>
            <person name="Yoshinaga Y."/>
            <person name="Zwiers L.-H."/>
            <person name="Turgeon B.G."/>
            <person name="Goodwin S.B."/>
            <person name="Spatafora J.W."/>
            <person name="Crous P.W."/>
            <person name="Grigoriev I.V."/>
        </authorList>
    </citation>
    <scope>NUCLEOTIDE SEQUENCE</scope>
    <source>
        <strain evidence="2">IPT5</strain>
    </source>
</reference>
<dbReference type="InterPro" id="IPR036770">
    <property type="entry name" value="Ankyrin_rpt-contain_sf"/>
</dbReference>
<sequence length="625" mass="70444">MDGASSVIAVVSLSLQLIESISKIKKFLRDVKEAHKELARLIDLLDLLAALLQDVHDNLRKQESWQGQYIPLPSNTIVRCVQGCEGTIKPLRELVQKYSTPAAGTASLTKLKRDIKVAIKAKDIVGYETRVEREIGYLQAAVGTNMTSILFDTLPTLVQGQEVIMTRTASLNNRTPIAPEVVAMSSDQSFASPSNVRPSRCVREVQCVSPLLATLGLRCSKVTRHYRTGSLDPSRRSSNHQDEIIVETDERSLVWTRVGYSISWSQSHSWGNILPSLRVTPIVRDFDSDVLETIYNGSVQELQQLFTSGKIHPYTRDQWGQSLLHIAAEKCQPDVCQMLLQYGVKSGLSSGTTVLMSAISYLNCRNSPLAIGTLRVLMSSKEVIDDIVYASFSGYGWRLSSEWSPESFEWLWKQLESMYADEDLAPLRSKIFSFALYGFAHSVGFGVNGRAPKFNMTSRTRDNFKSDDIHILVGSLSSYGADTSFVVGAAIVKVLLEHGLDVEVCCARMRHSFDANRNLSIQRFISERVGEQDWILGFKWVFEPQGSGYLLVHEFTALVVESRLELHTDFWPFAREYARWGWPGRKYDDPKRQSRFARRMASKARKERARNGQKRPRSRMPGGWI</sequence>
<evidence type="ECO:0000256" key="1">
    <source>
        <dbReference type="SAM" id="MobiDB-lite"/>
    </source>
</evidence>
<dbReference type="OrthoDB" id="3200163at2759"/>
<gene>
    <name evidence="2" type="ORF">T440DRAFT_497472</name>
</gene>
<organism evidence="2 3">
    <name type="scientific">Plenodomus tracheiphilus IPT5</name>
    <dbReference type="NCBI Taxonomy" id="1408161"/>
    <lineage>
        <taxon>Eukaryota</taxon>
        <taxon>Fungi</taxon>
        <taxon>Dikarya</taxon>
        <taxon>Ascomycota</taxon>
        <taxon>Pezizomycotina</taxon>
        <taxon>Dothideomycetes</taxon>
        <taxon>Pleosporomycetidae</taxon>
        <taxon>Pleosporales</taxon>
        <taxon>Pleosporineae</taxon>
        <taxon>Leptosphaeriaceae</taxon>
        <taxon>Plenodomus</taxon>
    </lineage>
</organism>
<evidence type="ECO:0000313" key="3">
    <source>
        <dbReference type="Proteomes" id="UP000799423"/>
    </source>
</evidence>
<dbReference type="Proteomes" id="UP000799423">
    <property type="component" value="Unassembled WGS sequence"/>
</dbReference>
<keyword evidence="3" id="KW-1185">Reference proteome</keyword>
<accession>A0A6A7BBU9</accession>
<proteinExistence type="predicted"/>
<evidence type="ECO:0008006" key="4">
    <source>
        <dbReference type="Google" id="ProtNLM"/>
    </source>
</evidence>
<dbReference type="Pfam" id="PF12796">
    <property type="entry name" value="Ank_2"/>
    <property type="match status" value="1"/>
</dbReference>
<feature type="compositionally biased region" description="Basic residues" evidence="1">
    <location>
        <begin position="593"/>
        <end position="618"/>
    </location>
</feature>
<dbReference type="InterPro" id="IPR002110">
    <property type="entry name" value="Ankyrin_rpt"/>
</dbReference>
<feature type="region of interest" description="Disordered" evidence="1">
    <location>
        <begin position="592"/>
        <end position="625"/>
    </location>
</feature>
<evidence type="ECO:0000313" key="2">
    <source>
        <dbReference type="EMBL" id="KAF2853001.1"/>
    </source>
</evidence>
<dbReference type="SUPFAM" id="SSF48403">
    <property type="entry name" value="Ankyrin repeat"/>
    <property type="match status" value="1"/>
</dbReference>
<dbReference type="EMBL" id="MU006297">
    <property type="protein sequence ID" value="KAF2853001.1"/>
    <property type="molecule type" value="Genomic_DNA"/>
</dbReference>
<dbReference type="AlphaFoldDB" id="A0A6A7BBU9"/>
<dbReference type="Gene3D" id="1.25.40.20">
    <property type="entry name" value="Ankyrin repeat-containing domain"/>
    <property type="match status" value="1"/>
</dbReference>
<protein>
    <recommendedName>
        <fullName evidence="4">Fungal N-terminal domain-containing protein</fullName>
    </recommendedName>
</protein>
<name>A0A6A7BBU9_9PLEO</name>